<feature type="active site" description="O-isoaspartyl threonine intermediate" evidence="1">
    <location>
        <position position="40"/>
    </location>
</feature>
<dbReference type="Pfam" id="PF00710">
    <property type="entry name" value="Asparaginase"/>
    <property type="match status" value="1"/>
</dbReference>
<comment type="caution">
    <text evidence="3">The sequence shown here is derived from an EMBL/GenBank/DDBJ whole genome shotgun (WGS) entry which is preliminary data.</text>
</comment>
<dbReference type="AlphaFoldDB" id="A0A081K5R7"/>
<dbReference type="InterPro" id="IPR006034">
    <property type="entry name" value="Asparaginase/glutaminase-like"/>
</dbReference>
<dbReference type="InterPro" id="IPR037152">
    <property type="entry name" value="L-asparaginase_N_sf"/>
</dbReference>
<feature type="domain" description="L-asparaginase N-terminal" evidence="2">
    <location>
        <begin position="32"/>
        <end position="181"/>
    </location>
</feature>
<evidence type="ECO:0000259" key="2">
    <source>
        <dbReference type="Pfam" id="PF00710"/>
    </source>
</evidence>
<dbReference type="InterPro" id="IPR027474">
    <property type="entry name" value="L-asparaginase_N"/>
</dbReference>
<sequence length="189" mass="20772">MFIEVVEQKIVFTLSIKKGSSQAVSQSQSISVQLIITGGTIDSYYDIDQCTTVPRESTGIPEFLEKYIKVVSENLEVREICMKDSRDINDDDIREVLDAILTSSQTHHVITHGTFTVFDTARSLSGLLPDGHEQVIVLTGAMWPLDGFAPNDAGFNLGFALGALRNQQPGVYVAFNGELFHPDARSGLH</sequence>
<dbReference type="InterPro" id="IPR036152">
    <property type="entry name" value="Asp/glu_Ase-like_sf"/>
</dbReference>
<dbReference type="STRING" id="305900.GV64_00945"/>
<proteinExistence type="predicted"/>
<dbReference type="Gene3D" id="3.40.50.1170">
    <property type="entry name" value="L-asparaginase, N-terminal domain"/>
    <property type="match status" value="1"/>
</dbReference>
<name>A0A081K5R7_9GAMM</name>
<evidence type="ECO:0000256" key="1">
    <source>
        <dbReference type="PIRSR" id="PIRSR001220-1"/>
    </source>
</evidence>
<dbReference type="EMBL" id="JOJP01000001">
    <property type="protein sequence ID" value="KEI69493.1"/>
    <property type="molecule type" value="Genomic_DNA"/>
</dbReference>
<keyword evidence="4" id="KW-1185">Reference proteome</keyword>
<organism evidence="3 4">
    <name type="scientific">Endozoicomonas elysicola</name>
    <dbReference type="NCBI Taxonomy" id="305900"/>
    <lineage>
        <taxon>Bacteria</taxon>
        <taxon>Pseudomonadati</taxon>
        <taxon>Pseudomonadota</taxon>
        <taxon>Gammaproteobacteria</taxon>
        <taxon>Oceanospirillales</taxon>
        <taxon>Endozoicomonadaceae</taxon>
        <taxon>Endozoicomonas</taxon>
    </lineage>
</organism>
<dbReference type="GO" id="GO:0004067">
    <property type="term" value="F:asparaginase activity"/>
    <property type="evidence" value="ECO:0007669"/>
    <property type="project" value="UniProtKB-UniRule"/>
</dbReference>
<evidence type="ECO:0000313" key="4">
    <source>
        <dbReference type="Proteomes" id="UP000027997"/>
    </source>
</evidence>
<dbReference type="PIRSF" id="PIRSF500176">
    <property type="entry name" value="L_ASNase"/>
    <property type="match status" value="1"/>
</dbReference>
<dbReference type="SUPFAM" id="SSF53774">
    <property type="entry name" value="Glutaminase/Asparaginase"/>
    <property type="match status" value="1"/>
</dbReference>
<dbReference type="PIRSF" id="PIRSF001220">
    <property type="entry name" value="L-ASNase_gatD"/>
    <property type="match status" value="1"/>
</dbReference>
<dbReference type="PROSITE" id="PS51732">
    <property type="entry name" value="ASN_GLN_ASE_3"/>
    <property type="match status" value="1"/>
</dbReference>
<reference evidence="3 4" key="1">
    <citation type="submission" date="2014-06" db="EMBL/GenBank/DDBJ databases">
        <title>Whole Genome Sequences of Three Symbiotic Endozoicomonas Bacteria.</title>
        <authorList>
            <person name="Neave M.J."/>
            <person name="Apprill A."/>
            <person name="Voolstra C.R."/>
        </authorList>
    </citation>
    <scope>NUCLEOTIDE SEQUENCE [LARGE SCALE GENOMIC DNA]</scope>
    <source>
        <strain evidence="3 4">DSM 22380</strain>
    </source>
</reference>
<dbReference type="eggNOG" id="COG0252">
    <property type="taxonomic scope" value="Bacteria"/>
</dbReference>
<accession>A0A081K5R7</accession>
<dbReference type="Proteomes" id="UP000027997">
    <property type="component" value="Unassembled WGS sequence"/>
</dbReference>
<evidence type="ECO:0000313" key="3">
    <source>
        <dbReference type="EMBL" id="KEI69493.1"/>
    </source>
</evidence>
<gene>
    <name evidence="3" type="ORF">GV64_00945</name>
</gene>
<protein>
    <submittedName>
        <fullName evidence="3">Asparaginase</fullName>
    </submittedName>
</protein>